<dbReference type="SFLD" id="SFLDS00029">
    <property type="entry name" value="Radical_SAM"/>
    <property type="match status" value="1"/>
</dbReference>
<dbReference type="InterPro" id="IPR058240">
    <property type="entry name" value="rSAM_sf"/>
</dbReference>
<sequence>MPYQYSQFNSLLPYQQHYALYNSFTQKVIFLEPFLKDLLQAAIHEGVDQLQQFHPPLYQYLIQEEFLVPEGTDEVEKVKQLVRQVDEDESIFLLTINPTLNCNFKCWYCYETHLKQSRLTPESIDKINKLISRIAVRPKLKEFNLSFFGGEPLLYFHKQVVPIIEHFYQTCERESKRYGISFTTNGYLIDDDFIRFFDERHLRCSLQITLDGHRQHHDTVRFVHAQKGSYDQIVQNIHLLVQNGFFVRVRINYTAKNLAECYRIADDLCDIDRSLTDAYMLVDFHRVWQDQEGDLFDLLNQVLQYFRARGLKVENRYSPNNVWHSCYADKRNSAVVNYDGNVFKCTARDFAKVHREGYVNEEGELVWENNSLERRMQAKFQNPPCLKCRLLPLCNGGCSQHALEALEEGKPYCVYGGDEHEKDRVILQKIQEIAEAHALAQTQTV</sequence>
<dbReference type="PANTHER" id="PTHR43273">
    <property type="entry name" value="ANAEROBIC SULFATASE-MATURATING ENZYME HOMOLOG ASLB-RELATED"/>
    <property type="match status" value="1"/>
</dbReference>
<evidence type="ECO:0000259" key="7">
    <source>
        <dbReference type="PROSITE" id="PS51918"/>
    </source>
</evidence>
<dbReference type="GO" id="GO:0051536">
    <property type="term" value="F:iron-sulfur cluster binding"/>
    <property type="evidence" value="ECO:0007669"/>
    <property type="project" value="UniProtKB-KW"/>
</dbReference>
<evidence type="ECO:0000256" key="3">
    <source>
        <dbReference type="ARBA" id="ARBA00022723"/>
    </source>
</evidence>
<dbReference type="RefSeq" id="WP_092460621.1">
    <property type="nucleotide sequence ID" value="NZ_FPCJ01000001.1"/>
</dbReference>
<dbReference type="InterPro" id="IPR007197">
    <property type="entry name" value="rSAM"/>
</dbReference>
<dbReference type="STRING" id="1393122.SAMN05660895_2293"/>
<dbReference type="OrthoDB" id="9808591at2"/>
<dbReference type="InterPro" id="IPR013785">
    <property type="entry name" value="Aldolase_TIM"/>
</dbReference>
<keyword evidence="3" id="KW-0479">Metal-binding</keyword>
<evidence type="ECO:0000256" key="4">
    <source>
        <dbReference type="ARBA" id="ARBA00023004"/>
    </source>
</evidence>
<evidence type="ECO:0000256" key="6">
    <source>
        <dbReference type="ARBA" id="ARBA00023601"/>
    </source>
</evidence>
<comment type="cofactor">
    <cofactor evidence="1">
        <name>[4Fe-4S] cluster</name>
        <dbReference type="ChEBI" id="CHEBI:49883"/>
    </cofactor>
</comment>
<dbReference type="Proteomes" id="UP000199537">
    <property type="component" value="Unassembled WGS sequence"/>
</dbReference>
<dbReference type="AlphaFoldDB" id="A0A1I7NM58"/>
<feature type="domain" description="Radical SAM core" evidence="7">
    <location>
        <begin position="86"/>
        <end position="309"/>
    </location>
</feature>
<dbReference type="Gene3D" id="3.20.20.70">
    <property type="entry name" value="Aldolase class I"/>
    <property type="match status" value="1"/>
</dbReference>
<comment type="similarity">
    <text evidence="6">Belongs to the radical SAM superfamily. Anaerobic sulfatase-maturating enzyme family.</text>
</comment>
<evidence type="ECO:0000313" key="8">
    <source>
        <dbReference type="EMBL" id="SFV35709.1"/>
    </source>
</evidence>
<protein>
    <recommendedName>
        <fullName evidence="7">Radical SAM core domain-containing protein</fullName>
    </recommendedName>
</protein>
<dbReference type="InterPro" id="IPR023867">
    <property type="entry name" value="Sulphatase_maturase_rSAM"/>
</dbReference>
<name>A0A1I7NM58_9BACT</name>
<dbReference type="InterPro" id="IPR023885">
    <property type="entry name" value="4Fe4S-binding_SPASM_dom"/>
</dbReference>
<dbReference type="PANTHER" id="PTHR43273:SF3">
    <property type="entry name" value="ANAEROBIC SULFATASE-MATURATING ENZYME HOMOLOG ASLB-RELATED"/>
    <property type="match status" value="1"/>
</dbReference>
<evidence type="ECO:0000313" key="9">
    <source>
        <dbReference type="Proteomes" id="UP000199537"/>
    </source>
</evidence>
<dbReference type="SUPFAM" id="SSF102114">
    <property type="entry name" value="Radical SAM enzymes"/>
    <property type="match status" value="1"/>
</dbReference>
<dbReference type="PROSITE" id="PS51918">
    <property type="entry name" value="RADICAL_SAM"/>
    <property type="match status" value="1"/>
</dbReference>
<reference evidence="9" key="1">
    <citation type="submission" date="2016-10" db="EMBL/GenBank/DDBJ databases">
        <authorList>
            <person name="Varghese N."/>
            <person name="Submissions S."/>
        </authorList>
    </citation>
    <scope>NUCLEOTIDE SEQUENCE [LARGE SCALE GENOMIC DNA]</scope>
    <source>
        <strain evidence="9">DSM 14807</strain>
    </source>
</reference>
<dbReference type="CDD" id="cd01335">
    <property type="entry name" value="Radical_SAM"/>
    <property type="match status" value="1"/>
</dbReference>
<dbReference type="EMBL" id="FPCJ01000001">
    <property type="protein sequence ID" value="SFV35709.1"/>
    <property type="molecule type" value="Genomic_DNA"/>
</dbReference>
<organism evidence="8 9">
    <name type="scientific">Thermoflavifilum thermophilum</name>
    <dbReference type="NCBI Taxonomy" id="1393122"/>
    <lineage>
        <taxon>Bacteria</taxon>
        <taxon>Pseudomonadati</taxon>
        <taxon>Bacteroidota</taxon>
        <taxon>Chitinophagia</taxon>
        <taxon>Chitinophagales</taxon>
        <taxon>Chitinophagaceae</taxon>
        <taxon>Thermoflavifilum</taxon>
    </lineage>
</organism>
<keyword evidence="2" id="KW-0949">S-adenosyl-L-methionine</keyword>
<keyword evidence="4" id="KW-0408">Iron</keyword>
<evidence type="ECO:0000256" key="2">
    <source>
        <dbReference type="ARBA" id="ARBA00022691"/>
    </source>
</evidence>
<dbReference type="NCBIfam" id="TIGR04085">
    <property type="entry name" value="rSAM_more_4Fe4S"/>
    <property type="match status" value="1"/>
</dbReference>
<evidence type="ECO:0000256" key="5">
    <source>
        <dbReference type="ARBA" id="ARBA00023014"/>
    </source>
</evidence>
<dbReference type="SFLD" id="SFLDG01067">
    <property type="entry name" value="SPASM/twitch_domain_containing"/>
    <property type="match status" value="1"/>
</dbReference>
<dbReference type="GO" id="GO:0016491">
    <property type="term" value="F:oxidoreductase activity"/>
    <property type="evidence" value="ECO:0007669"/>
    <property type="project" value="InterPro"/>
</dbReference>
<keyword evidence="5" id="KW-0411">Iron-sulfur</keyword>
<dbReference type="Pfam" id="PF04055">
    <property type="entry name" value="Radical_SAM"/>
    <property type="match status" value="1"/>
</dbReference>
<gene>
    <name evidence="8" type="ORF">SAMN05660895_2293</name>
</gene>
<keyword evidence="9" id="KW-1185">Reference proteome</keyword>
<dbReference type="UniPathway" id="UPA00782"/>
<proteinExistence type="inferred from homology"/>
<accession>A0A1I7NM58</accession>
<dbReference type="GO" id="GO:0046872">
    <property type="term" value="F:metal ion binding"/>
    <property type="evidence" value="ECO:0007669"/>
    <property type="project" value="UniProtKB-KW"/>
</dbReference>
<evidence type="ECO:0000256" key="1">
    <source>
        <dbReference type="ARBA" id="ARBA00001966"/>
    </source>
</evidence>